<dbReference type="Proteomes" id="UP001497497">
    <property type="component" value="Unassembled WGS sequence"/>
</dbReference>
<dbReference type="PANTHER" id="PTHR45913">
    <property type="entry name" value="EPM2A-INTERACTING PROTEIN 1"/>
    <property type="match status" value="1"/>
</dbReference>
<comment type="caution">
    <text evidence="1">The sequence shown here is derived from an EMBL/GenBank/DDBJ whole genome shotgun (WGS) entry which is preliminary data.</text>
</comment>
<sequence length="118" mass="13525">MLDVANELFDDFSDEKIFKRIKDMPLSARTVHNRSIMMSSERHKCGTFFSLALDESTDVSNLSQFSVVARYVVGDTLHEESLAVLSMKGTTRGQDLFRSFTEFVKEKNLWMAKLISLH</sequence>
<organism evidence="1 2">
    <name type="scientific">Lymnaea stagnalis</name>
    <name type="common">Great pond snail</name>
    <name type="synonym">Helix stagnalis</name>
    <dbReference type="NCBI Taxonomy" id="6523"/>
    <lineage>
        <taxon>Eukaryota</taxon>
        <taxon>Metazoa</taxon>
        <taxon>Spiralia</taxon>
        <taxon>Lophotrochozoa</taxon>
        <taxon>Mollusca</taxon>
        <taxon>Gastropoda</taxon>
        <taxon>Heterobranchia</taxon>
        <taxon>Euthyneura</taxon>
        <taxon>Panpulmonata</taxon>
        <taxon>Hygrophila</taxon>
        <taxon>Lymnaeoidea</taxon>
        <taxon>Lymnaeidae</taxon>
        <taxon>Lymnaea</taxon>
    </lineage>
</organism>
<reference evidence="1 2" key="1">
    <citation type="submission" date="2024-04" db="EMBL/GenBank/DDBJ databases">
        <authorList>
            <consortium name="Genoscope - CEA"/>
            <person name="William W."/>
        </authorList>
    </citation>
    <scope>NUCLEOTIDE SEQUENCE [LARGE SCALE GENOMIC DNA]</scope>
</reference>
<accession>A0AAV2HW49</accession>
<dbReference type="EMBL" id="CAXITT010000271">
    <property type="protein sequence ID" value="CAL1537675.1"/>
    <property type="molecule type" value="Genomic_DNA"/>
</dbReference>
<protein>
    <submittedName>
        <fullName evidence="1">Uncharacterized protein</fullName>
    </submittedName>
</protein>
<evidence type="ECO:0000313" key="2">
    <source>
        <dbReference type="Proteomes" id="UP001497497"/>
    </source>
</evidence>
<name>A0AAV2HW49_LYMST</name>
<dbReference type="AlphaFoldDB" id="A0AAV2HW49"/>
<keyword evidence="2" id="KW-1185">Reference proteome</keyword>
<dbReference type="PANTHER" id="PTHR45913:SF10">
    <property type="entry name" value="DUF4371 DOMAIN-CONTAINING PROTEIN"/>
    <property type="match status" value="1"/>
</dbReference>
<proteinExistence type="predicted"/>
<evidence type="ECO:0000313" key="1">
    <source>
        <dbReference type="EMBL" id="CAL1537675.1"/>
    </source>
</evidence>
<gene>
    <name evidence="1" type="ORF">GSLYS_00011577001</name>
</gene>